<evidence type="ECO:0000256" key="2">
    <source>
        <dbReference type="SAM" id="Phobius"/>
    </source>
</evidence>
<feature type="compositionally biased region" description="Polar residues" evidence="1">
    <location>
        <begin position="193"/>
        <end position="220"/>
    </location>
</feature>
<sequence>MFLNFHGKLAVAFMTASIAAMVEDSKINVACYGVTGLSCTQHHLTCSNTSTILITNITLGYRQGCGRDGLSNCGNITCCTEETGDCFLNVTNLPLKQHDCLNKSTCTTRGLRKAGKVCNGAPISAYSKIVYKCIPANTQRSTSTAVFTSLTANHTLSTSPPATKILPTPSSTTKEILPSPPSTTKEIIPSPPSTTTGILPNSPSTTTEKAPTSLSSTTAIPPTPDNLLKTDTSNNGGIVGGLIGALLVLVAIGLIGLYLFKRKQRKRRIAPTCVHNNLNATTNCDYITAKNVENRVH</sequence>
<organism evidence="4 5">
    <name type="scientific">Patella caerulea</name>
    <name type="common">Rayed Mediterranean limpet</name>
    <dbReference type="NCBI Taxonomy" id="87958"/>
    <lineage>
        <taxon>Eukaryota</taxon>
        <taxon>Metazoa</taxon>
        <taxon>Spiralia</taxon>
        <taxon>Lophotrochozoa</taxon>
        <taxon>Mollusca</taxon>
        <taxon>Gastropoda</taxon>
        <taxon>Patellogastropoda</taxon>
        <taxon>Patelloidea</taxon>
        <taxon>Patellidae</taxon>
        <taxon>Patella</taxon>
    </lineage>
</organism>
<keyword evidence="2" id="KW-0812">Transmembrane</keyword>
<evidence type="ECO:0000256" key="1">
    <source>
        <dbReference type="SAM" id="MobiDB-lite"/>
    </source>
</evidence>
<evidence type="ECO:0000256" key="3">
    <source>
        <dbReference type="SAM" id="SignalP"/>
    </source>
</evidence>
<reference evidence="4 5" key="1">
    <citation type="submission" date="2024-01" db="EMBL/GenBank/DDBJ databases">
        <title>The genome of the rayed Mediterranean limpet Patella caerulea (Linnaeus, 1758).</title>
        <authorList>
            <person name="Anh-Thu Weber A."/>
            <person name="Halstead-Nussloch G."/>
        </authorList>
    </citation>
    <scope>NUCLEOTIDE SEQUENCE [LARGE SCALE GENOMIC DNA]</scope>
    <source>
        <strain evidence="4">AATW-2023a</strain>
        <tissue evidence="4">Whole specimen</tissue>
    </source>
</reference>
<feature type="region of interest" description="Disordered" evidence="1">
    <location>
        <begin position="158"/>
        <end position="228"/>
    </location>
</feature>
<proteinExistence type="predicted"/>
<keyword evidence="3" id="KW-0732">Signal</keyword>
<name>A0AAN8P3G9_PATCE</name>
<dbReference type="Proteomes" id="UP001347796">
    <property type="component" value="Unassembled WGS sequence"/>
</dbReference>
<evidence type="ECO:0000313" key="5">
    <source>
        <dbReference type="Proteomes" id="UP001347796"/>
    </source>
</evidence>
<keyword evidence="2" id="KW-1133">Transmembrane helix</keyword>
<keyword evidence="2" id="KW-0472">Membrane</keyword>
<protein>
    <submittedName>
        <fullName evidence="4">Uncharacterized protein</fullName>
    </submittedName>
</protein>
<keyword evidence="5" id="KW-1185">Reference proteome</keyword>
<dbReference type="AlphaFoldDB" id="A0AAN8P3G9"/>
<dbReference type="EMBL" id="JAZGQO010000015">
    <property type="protein sequence ID" value="KAK6169632.1"/>
    <property type="molecule type" value="Genomic_DNA"/>
</dbReference>
<gene>
    <name evidence="4" type="ORF">SNE40_020635</name>
</gene>
<feature type="chain" id="PRO_5043053503" evidence="3">
    <location>
        <begin position="21"/>
        <end position="297"/>
    </location>
</feature>
<feature type="signal peptide" evidence="3">
    <location>
        <begin position="1"/>
        <end position="20"/>
    </location>
</feature>
<evidence type="ECO:0000313" key="4">
    <source>
        <dbReference type="EMBL" id="KAK6169632.1"/>
    </source>
</evidence>
<feature type="transmembrane region" description="Helical" evidence="2">
    <location>
        <begin position="238"/>
        <end position="260"/>
    </location>
</feature>
<dbReference type="CDD" id="cd12087">
    <property type="entry name" value="TM_EGFR-like"/>
    <property type="match status" value="1"/>
</dbReference>
<comment type="caution">
    <text evidence="4">The sequence shown here is derived from an EMBL/GenBank/DDBJ whole genome shotgun (WGS) entry which is preliminary data.</text>
</comment>
<accession>A0AAN8P3G9</accession>